<evidence type="ECO:0000313" key="2">
    <source>
        <dbReference type="Proteomes" id="UP001162483"/>
    </source>
</evidence>
<organism evidence="1 2">
    <name type="scientific">Staurois parvus</name>
    <dbReference type="NCBI Taxonomy" id="386267"/>
    <lineage>
        <taxon>Eukaryota</taxon>
        <taxon>Metazoa</taxon>
        <taxon>Chordata</taxon>
        <taxon>Craniata</taxon>
        <taxon>Vertebrata</taxon>
        <taxon>Euteleostomi</taxon>
        <taxon>Amphibia</taxon>
        <taxon>Batrachia</taxon>
        <taxon>Anura</taxon>
        <taxon>Neobatrachia</taxon>
        <taxon>Ranoidea</taxon>
        <taxon>Ranidae</taxon>
        <taxon>Staurois</taxon>
    </lineage>
</organism>
<dbReference type="PANTHER" id="PTHR44444">
    <property type="entry name" value="PROTEIN SEL-1 HOMOLOG 3"/>
    <property type="match status" value="1"/>
</dbReference>
<gene>
    <name evidence="1" type="ORF">SPARVUS_LOCUS15685285</name>
</gene>
<keyword evidence="2" id="KW-1185">Reference proteome</keyword>
<accession>A0ABN9H9R6</accession>
<dbReference type="PANTHER" id="PTHR44444:SF1">
    <property type="entry name" value="PROTEIN SEL-1 HOMOLOG 3"/>
    <property type="match status" value="1"/>
</dbReference>
<comment type="caution">
    <text evidence="1">The sequence shown here is derived from an EMBL/GenBank/DDBJ whole genome shotgun (WGS) entry which is preliminary data.</text>
</comment>
<protein>
    <submittedName>
        <fullName evidence="1">Uncharacterized protein</fullName>
    </submittedName>
</protein>
<sequence length="216" mass="25128">RCDTCLSTQDSPCFHLAAWPRPLPCAEEESERKRSDRGRMEERSCNQRLQHVRGSLFILFMVPFLCSTKETTSVTQQSQRYLNNRDYVTFENFPKTLANANISVKYLCTRPCTVHMDVVASSEFRTGIVVFKKSWNNEKHVHELRSRLVSLMLPSAMVYRSDGIMQHSIDMYYAALRAWVVHSDHLQRDSRHNETLFYAAAKTFKVINISPPHQRP</sequence>
<dbReference type="EMBL" id="CATNWA010020456">
    <property type="protein sequence ID" value="CAI9618440.1"/>
    <property type="molecule type" value="Genomic_DNA"/>
</dbReference>
<proteinExistence type="predicted"/>
<evidence type="ECO:0000313" key="1">
    <source>
        <dbReference type="EMBL" id="CAI9618440.1"/>
    </source>
</evidence>
<dbReference type="InterPro" id="IPR042756">
    <property type="entry name" value="Sel-1L3"/>
</dbReference>
<name>A0ABN9H9R6_9NEOB</name>
<feature type="non-terminal residue" evidence="1">
    <location>
        <position position="216"/>
    </location>
</feature>
<reference evidence="1" key="1">
    <citation type="submission" date="2023-05" db="EMBL/GenBank/DDBJ databases">
        <authorList>
            <person name="Stuckert A."/>
        </authorList>
    </citation>
    <scope>NUCLEOTIDE SEQUENCE</scope>
</reference>
<feature type="non-terminal residue" evidence="1">
    <location>
        <position position="1"/>
    </location>
</feature>
<dbReference type="Proteomes" id="UP001162483">
    <property type="component" value="Unassembled WGS sequence"/>
</dbReference>